<name>A0A1Q2M8F6_9GAMM</name>
<accession>A0A1Q2M8F6</accession>
<dbReference type="AlphaFoldDB" id="A0A1Q2M8F6"/>
<evidence type="ECO:0000256" key="1">
    <source>
        <dbReference type="SAM" id="Phobius"/>
    </source>
</evidence>
<proteinExistence type="predicted"/>
<keyword evidence="1" id="KW-1133">Transmembrane helix</keyword>
<evidence type="ECO:0000313" key="3">
    <source>
        <dbReference type="Proteomes" id="UP000188219"/>
    </source>
</evidence>
<dbReference type="STRING" id="260552.Mag101_15995"/>
<dbReference type="RefSeq" id="WP_077407289.1">
    <property type="nucleotide sequence ID" value="NZ_CP019650.1"/>
</dbReference>
<evidence type="ECO:0000313" key="2">
    <source>
        <dbReference type="EMBL" id="AQQ68966.1"/>
    </source>
</evidence>
<dbReference type="KEGG" id="maga:Mag101_15995"/>
<dbReference type="EMBL" id="CP019650">
    <property type="protein sequence ID" value="AQQ68966.1"/>
    <property type="molecule type" value="Genomic_DNA"/>
</dbReference>
<organism evidence="2 3">
    <name type="scientific">Microbulbifer agarilyticus</name>
    <dbReference type="NCBI Taxonomy" id="260552"/>
    <lineage>
        <taxon>Bacteria</taxon>
        <taxon>Pseudomonadati</taxon>
        <taxon>Pseudomonadota</taxon>
        <taxon>Gammaproteobacteria</taxon>
        <taxon>Cellvibrionales</taxon>
        <taxon>Microbulbiferaceae</taxon>
        <taxon>Microbulbifer</taxon>
    </lineage>
</organism>
<feature type="transmembrane region" description="Helical" evidence="1">
    <location>
        <begin position="61"/>
        <end position="80"/>
    </location>
</feature>
<reference evidence="2" key="1">
    <citation type="submission" date="2017-02" db="EMBL/GenBank/DDBJ databases">
        <title>Genome of Microbulbifer agarilyticus GP101.</title>
        <authorList>
            <person name="Jung J."/>
            <person name="Bae S.S."/>
            <person name="Baek K."/>
        </authorList>
    </citation>
    <scope>NUCLEOTIDE SEQUENCE [LARGE SCALE GENOMIC DNA]</scope>
    <source>
        <strain evidence="2">GP101</strain>
    </source>
</reference>
<keyword evidence="1" id="KW-0472">Membrane</keyword>
<feature type="transmembrane region" description="Helical" evidence="1">
    <location>
        <begin position="6"/>
        <end position="25"/>
    </location>
</feature>
<gene>
    <name evidence="2" type="ORF">Mag101_15995</name>
</gene>
<keyword evidence="1" id="KW-0812">Transmembrane</keyword>
<protein>
    <submittedName>
        <fullName evidence="2">Uncharacterized protein</fullName>
    </submittedName>
</protein>
<feature type="transmembrane region" description="Helical" evidence="1">
    <location>
        <begin position="101"/>
        <end position="119"/>
    </location>
</feature>
<feature type="transmembrane region" description="Helical" evidence="1">
    <location>
        <begin position="37"/>
        <end position="55"/>
    </location>
</feature>
<dbReference type="Proteomes" id="UP000188219">
    <property type="component" value="Chromosome"/>
</dbReference>
<sequence>MKALVWLIGVAITAMSILIILKPQIARDIGDRMNPQMFYFGAWARIVIGIIFLSISDTRSWDTLFTVLGILLVVIGAYALQCGYERTREFVLGIAHGNENIVRVAGAAGVLIGILLISAT</sequence>
<keyword evidence="3" id="KW-1185">Reference proteome</keyword>
<dbReference type="OrthoDB" id="5740887at2"/>